<evidence type="ECO:0000256" key="2">
    <source>
        <dbReference type="SAM" id="Coils"/>
    </source>
</evidence>
<proteinExistence type="predicted"/>
<comment type="caution">
    <text evidence="6">The sequence shown here is derived from an EMBL/GenBank/DDBJ whole genome shotgun (WGS) entry which is preliminary data.</text>
</comment>
<keyword evidence="1" id="KW-0677">Repeat</keyword>
<reference evidence="6 7" key="1">
    <citation type="submission" date="2016-07" db="EMBL/GenBank/DDBJ databases">
        <title>Pervasive Adenine N6-methylation of Active Genes in Fungi.</title>
        <authorList>
            <consortium name="DOE Joint Genome Institute"/>
            <person name="Mondo S.J."/>
            <person name="Dannebaum R.O."/>
            <person name="Kuo R.C."/>
            <person name="Labutti K."/>
            <person name="Haridas S."/>
            <person name="Kuo A."/>
            <person name="Salamov A."/>
            <person name="Ahrendt S.R."/>
            <person name="Lipzen A."/>
            <person name="Sullivan W."/>
            <person name="Andreopoulos W.B."/>
            <person name="Clum A."/>
            <person name="Lindquist E."/>
            <person name="Daum C."/>
            <person name="Ramamoorthy G.K."/>
            <person name="Gryganskyi A."/>
            <person name="Culley D."/>
            <person name="Magnuson J.K."/>
            <person name="James T.Y."/>
            <person name="O'Malley M.A."/>
            <person name="Stajich J.E."/>
            <person name="Spatafora J.W."/>
            <person name="Visel A."/>
            <person name="Grigoriev I.V."/>
        </authorList>
    </citation>
    <scope>NUCLEOTIDE SEQUENCE [LARGE SCALE GENOMIC DNA]</scope>
    <source>
        <strain evidence="6 7">CBS 115471</strain>
    </source>
</reference>
<dbReference type="EMBL" id="MCFA01000128">
    <property type="protein sequence ID" value="ORY05157.1"/>
    <property type="molecule type" value="Genomic_DNA"/>
</dbReference>
<organism evidence="6 7">
    <name type="scientific">Clohesyomyces aquaticus</name>
    <dbReference type="NCBI Taxonomy" id="1231657"/>
    <lineage>
        <taxon>Eukaryota</taxon>
        <taxon>Fungi</taxon>
        <taxon>Dikarya</taxon>
        <taxon>Ascomycota</taxon>
        <taxon>Pezizomycotina</taxon>
        <taxon>Dothideomycetes</taxon>
        <taxon>Pleosporomycetidae</taxon>
        <taxon>Pleosporales</taxon>
        <taxon>Lindgomycetaceae</taxon>
        <taxon>Clohesyomyces</taxon>
    </lineage>
</organism>
<evidence type="ECO:0000313" key="7">
    <source>
        <dbReference type="Proteomes" id="UP000193144"/>
    </source>
</evidence>
<keyword evidence="7" id="KW-1185">Reference proteome</keyword>
<feature type="non-terminal residue" evidence="6">
    <location>
        <position position="652"/>
    </location>
</feature>
<feature type="domain" description="Nephrocystin 3-like N-terminal" evidence="4">
    <location>
        <begin position="254"/>
        <end position="416"/>
    </location>
</feature>
<evidence type="ECO:0000313" key="6">
    <source>
        <dbReference type="EMBL" id="ORY05157.1"/>
    </source>
</evidence>
<dbReference type="OrthoDB" id="443402at2759"/>
<dbReference type="SUPFAM" id="SSF52540">
    <property type="entry name" value="P-loop containing nucleoside triphosphate hydrolases"/>
    <property type="match status" value="1"/>
</dbReference>
<dbReference type="AlphaFoldDB" id="A0A1Y1Z5A4"/>
<dbReference type="InterPro" id="IPR027417">
    <property type="entry name" value="P-loop_NTPase"/>
</dbReference>
<evidence type="ECO:0000259" key="4">
    <source>
        <dbReference type="Pfam" id="PF24883"/>
    </source>
</evidence>
<feature type="domain" description="NACHT-NTPase and P-loop NTPases N-terminal" evidence="3">
    <location>
        <begin position="24"/>
        <end position="131"/>
    </location>
</feature>
<dbReference type="Gene3D" id="3.40.50.300">
    <property type="entry name" value="P-loop containing nucleotide triphosphate hydrolases"/>
    <property type="match status" value="1"/>
</dbReference>
<name>A0A1Y1Z5A4_9PLEO</name>
<dbReference type="Pfam" id="PF17107">
    <property type="entry name" value="SesA"/>
    <property type="match status" value="1"/>
</dbReference>
<feature type="domain" description="DUF7791" evidence="5">
    <location>
        <begin position="527"/>
        <end position="651"/>
    </location>
</feature>
<evidence type="ECO:0000259" key="3">
    <source>
        <dbReference type="Pfam" id="PF17107"/>
    </source>
</evidence>
<evidence type="ECO:0000259" key="5">
    <source>
        <dbReference type="Pfam" id="PF25053"/>
    </source>
</evidence>
<dbReference type="Pfam" id="PF25053">
    <property type="entry name" value="DUF7791"/>
    <property type="match status" value="1"/>
</dbReference>
<dbReference type="STRING" id="1231657.A0A1Y1Z5A4"/>
<dbReference type="InterPro" id="IPR056693">
    <property type="entry name" value="DUF7791"/>
</dbReference>
<dbReference type="InterPro" id="IPR056884">
    <property type="entry name" value="NPHP3-like_N"/>
</dbReference>
<feature type="coiled-coil region" evidence="2">
    <location>
        <begin position="117"/>
        <end position="144"/>
    </location>
</feature>
<accession>A0A1Y1Z5A4</accession>
<protein>
    <submittedName>
        <fullName evidence="6">Uncharacterized protein</fullName>
    </submittedName>
</protein>
<dbReference type="PANTHER" id="PTHR10039">
    <property type="entry name" value="AMELOGENIN"/>
    <property type="match status" value="1"/>
</dbReference>
<dbReference type="Proteomes" id="UP000193144">
    <property type="component" value="Unassembled WGS sequence"/>
</dbReference>
<dbReference type="PANTHER" id="PTHR10039:SF5">
    <property type="entry name" value="NACHT DOMAIN-CONTAINING PROTEIN"/>
    <property type="match status" value="1"/>
</dbReference>
<gene>
    <name evidence="6" type="ORF">BCR34DRAFT_439739</name>
</gene>
<evidence type="ECO:0000256" key="1">
    <source>
        <dbReference type="ARBA" id="ARBA00022737"/>
    </source>
</evidence>
<dbReference type="Pfam" id="PF24883">
    <property type="entry name" value="NPHP3_N"/>
    <property type="match status" value="1"/>
</dbReference>
<dbReference type="InterPro" id="IPR031352">
    <property type="entry name" value="SesA"/>
</dbReference>
<keyword evidence="2" id="KW-0175">Coiled coil</keyword>
<sequence>MDPFSALGLAGNIVQFVDFGTRISGRIYELYNSASGLAASHTEIVDMAERLQQLADRLAQVTSTAEEDASPIVDKKSFVTLLFLCRSTAQDLISMVDDLKVDKSHKLWSSIRQGFRATRKREQIEKLINRMKILQDALNSYLLALLQDDILKEVRAQQKRSSNFTPVHYNPGDPPPKLPSMEAKMALLDANRSGLSPLSATLSDLASNGLAVSHAQRVLSGLYYPDMQFRESDIRTAHHDTYDWLYPPHKQHTESSIAKWLRTGNGIYWVGGKAGSGKSTLLKHIVRNPKTLELLRPWAHPHKLVLGSYFFWNSGSVLQKSQNGLIRSLLFEIFRLCPELIQQAFPNQAKSSMSMTWDRETLMSAFERTVDLSIDRYRFCFVIDGLDEYEGDHHELVHMLKTSFSSKFMKILVSSRPWNVFQEAFGEATASHLFLEDYTKEDILAYINSTMERSPSFVELKRVDARCDGLVQEIVVRAQGVFIWVVLVVQSLVRGLTNADTLEDLRKRLDAFPRELGPFFRHMYDVIEPFYRPEAAKYFHVAVNARQAYRLVTYDLLNTENMEATIRTYLRGREWGDPAHLTRFQHARKRVNARTQGLLETYGHCDPRVDFYHRTVQDFLQLEEMQKIIHSDIPEGWDVDQDLCRAFLGELK</sequence>